<dbReference type="PROSITE" id="PS51085">
    <property type="entry name" value="2FE2S_FER_2"/>
    <property type="match status" value="1"/>
</dbReference>
<keyword evidence="9" id="KW-1185">Reference proteome</keyword>
<dbReference type="InterPro" id="IPR036010">
    <property type="entry name" value="2Fe-2S_ferredoxin-like_sf"/>
</dbReference>
<dbReference type="AlphaFoldDB" id="A0A7X8TU90"/>
<dbReference type="Pfam" id="PF03450">
    <property type="entry name" value="CO_deh_flav_C"/>
    <property type="match status" value="1"/>
</dbReference>
<keyword evidence="5" id="KW-0408">Iron</keyword>
<dbReference type="Gene3D" id="3.30.390.50">
    <property type="entry name" value="CO dehydrogenase flavoprotein, C-terminal domain"/>
    <property type="match status" value="1"/>
</dbReference>
<dbReference type="GO" id="GO:0005506">
    <property type="term" value="F:iron ion binding"/>
    <property type="evidence" value="ECO:0007669"/>
    <property type="project" value="InterPro"/>
</dbReference>
<organism evidence="8 9">
    <name type="scientific">Vibrio agarilyticus</name>
    <dbReference type="NCBI Taxonomy" id="2726741"/>
    <lineage>
        <taxon>Bacteria</taxon>
        <taxon>Pseudomonadati</taxon>
        <taxon>Pseudomonadota</taxon>
        <taxon>Gammaproteobacteria</taxon>
        <taxon>Vibrionales</taxon>
        <taxon>Vibrionaceae</taxon>
        <taxon>Vibrio</taxon>
    </lineage>
</organism>
<dbReference type="InterPro" id="IPR012675">
    <property type="entry name" value="Beta-grasp_dom_sf"/>
</dbReference>
<dbReference type="PANTHER" id="PTHR45444:SF3">
    <property type="entry name" value="XANTHINE DEHYDROGENASE"/>
    <property type="match status" value="1"/>
</dbReference>
<keyword evidence="4 8" id="KW-0560">Oxidoreductase</keyword>
<keyword evidence="3" id="KW-0274">FAD</keyword>
<dbReference type="SUPFAM" id="SSF55447">
    <property type="entry name" value="CO dehydrogenase flavoprotein C-terminal domain-like"/>
    <property type="match status" value="1"/>
</dbReference>
<dbReference type="InterPro" id="IPR016169">
    <property type="entry name" value="FAD-bd_PCMH_sub2"/>
</dbReference>
<evidence type="ECO:0000256" key="4">
    <source>
        <dbReference type="ARBA" id="ARBA00023002"/>
    </source>
</evidence>
<dbReference type="Gene3D" id="1.10.150.120">
    <property type="entry name" value="[2Fe-2S]-binding domain"/>
    <property type="match status" value="1"/>
</dbReference>
<dbReference type="InterPro" id="IPR005107">
    <property type="entry name" value="CO_DH_flav_C"/>
</dbReference>
<dbReference type="PROSITE" id="PS51387">
    <property type="entry name" value="FAD_PCMH"/>
    <property type="match status" value="1"/>
</dbReference>
<dbReference type="GO" id="GO:0071949">
    <property type="term" value="F:FAD binding"/>
    <property type="evidence" value="ECO:0007669"/>
    <property type="project" value="InterPro"/>
</dbReference>
<keyword evidence="1" id="KW-0285">Flavoprotein</keyword>
<dbReference type="GO" id="GO:0004854">
    <property type="term" value="F:xanthine dehydrogenase activity"/>
    <property type="evidence" value="ECO:0007669"/>
    <property type="project" value="UniProtKB-EC"/>
</dbReference>
<dbReference type="SMART" id="SM01092">
    <property type="entry name" value="CO_deh_flav_C"/>
    <property type="match status" value="1"/>
</dbReference>
<dbReference type="InterPro" id="IPR036318">
    <property type="entry name" value="FAD-bd_PCMH-like_sf"/>
</dbReference>
<dbReference type="InterPro" id="IPR036884">
    <property type="entry name" value="2Fe-2S-bd_dom_sf"/>
</dbReference>
<dbReference type="Gene3D" id="3.30.465.10">
    <property type="match status" value="1"/>
</dbReference>
<dbReference type="Gene3D" id="3.30.43.10">
    <property type="entry name" value="Uridine Diphospho-n-acetylenolpyruvylglucosamine Reductase, domain 2"/>
    <property type="match status" value="1"/>
</dbReference>
<dbReference type="EC" id="1.17.1.4" evidence="8"/>
<dbReference type="InterPro" id="IPR001041">
    <property type="entry name" value="2Fe-2S_ferredoxin-type"/>
</dbReference>
<dbReference type="InterPro" id="IPR006058">
    <property type="entry name" value="2Fe2S_fd_BS"/>
</dbReference>
<dbReference type="CDD" id="cd00207">
    <property type="entry name" value="fer2"/>
    <property type="match status" value="1"/>
</dbReference>
<evidence type="ECO:0000259" key="7">
    <source>
        <dbReference type="PROSITE" id="PS51387"/>
    </source>
</evidence>
<protein>
    <submittedName>
        <fullName evidence="8">Xanthine dehydrogenase small subunit</fullName>
        <ecNumber evidence="8">1.17.1.4</ecNumber>
    </submittedName>
</protein>
<sequence>MLELMINDEIITVDNSAPDTMLLPFLREHQGLTGTKEGCGSGDCGACTVVMVDNALDAVSINDSSSTGSSARAESHNKSTSPLQYRQINACITPLHALHGKQIITVEHLKQGDTLHPVQQALVERHGTQCGFCTPGIVMSLYALSKQQHVANPMDFLAGNLCRCTGYGPIIETAKTVAGVDYYDPAQPDEDKIEQWMASCSSQQTPNYLKPRNRTELAKAKAAMPQAALIAGGTDLALEVTQQLKDIKQIIDISEVKELLTVDDTETELRIGAAVPLHRVHQLLQQYFPTTDEIIERLGSLTIRHRATLGGSLGHASPIGDIAPLLISLNGTIELDDGNQKTRYAPEDYITGYRQTRLKPTQWISAIYLPKLQADQHHAIYKVSKRFEDDIATVVVALNVTLSRDNTVTDCVLAAGGVAAKSTRLTELETRLRGQKLTQAVIDKVKADVPNVIQPLSDVRASAAYRVQLVQNLIQRFYLQFNHIPTRLVHHA</sequence>
<dbReference type="GO" id="GO:0051537">
    <property type="term" value="F:2 iron, 2 sulfur cluster binding"/>
    <property type="evidence" value="ECO:0007669"/>
    <property type="project" value="InterPro"/>
</dbReference>
<dbReference type="SUPFAM" id="SSF54292">
    <property type="entry name" value="2Fe-2S ferredoxin-like"/>
    <property type="match status" value="1"/>
</dbReference>
<dbReference type="InterPro" id="IPR016208">
    <property type="entry name" value="Ald_Oxase/xanthine_DH-like"/>
</dbReference>
<dbReference type="InterPro" id="IPR012175">
    <property type="entry name" value="Xanth_DH_ssu_bac"/>
</dbReference>
<dbReference type="PROSITE" id="PS00197">
    <property type="entry name" value="2FE2S_FER_1"/>
    <property type="match status" value="1"/>
</dbReference>
<dbReference type="Pfam" id="PF00111">
    <property type="entry name" value="Fer2"/>
    <property type="match status" value="1"/>
</dbReference>
<evidence type="ECO:0000313" key="9">
    <source>
        <dbReference type="Proteomes" id="UP000535589"/>
    </source>
</evidence>
<feature type="domain" description="2Fe-2S ferredoxin-type" evidence="6">
    <location>
        <begin position="1"/>
        <end position="109"/>
    </location>
</feature>
<dbReference type="EMBL" id="JABAIK010000025">
    <property type="protein sequence ID" value="NLS14627.1"/>
    <property type="molecule type" value="Genomic_DNA"/>
</dbReference>
<dbReference type="InterPro" id="IPR002346">
    <property type="entry name" value="Mopterin_DH_FAD-bd"/>
</dbReference>
<dbReference type="InterPro" id="IPR036683">
    <property type="entry name" value="CO_DH_flav_C_dom_sf"/>
</dbReference>
<dbReference type="SUPFAM" id="SSF47741">
    <property type="entry name" value="CO dehydrogenase ISP C-domain like"/>
    <property type="match status" value="1"/>
</dbReference>
<evidence type="ECO:0000256" key="3">
    <source>
        <dbReference type="ARBA" id="ARBA00022827"/>
    </source>
</evidence>
<dbReference type="NCBIfam" id="TIGR02963">
    <property type="entry name" value="xanthine_xdhA"/>
    <property type="match status" value="1"/>
</dbReference>
<evidence type="ECO:0000256" key="1">
    <source>
        <dbReference type="ARBA" id="ARBA00022630"/>
    </source>
</evidence>
<keyword evidence="2" id="KW-0479">Metal-binding</keyword>
<proteinExistence type="predicted"/>
<evidence type="ECO:0000256" key="2">
    <source>
        <dbReference type="ARBA" id="ARBA00022723"/>
    </source>
</evidence>
<dbReference type="InterPro" id="IPR014307">
    <property type="entry name" value="Xanthine_DH_ssu"/>
</dbReference>
<name>A0A7X8TU90_9VIBR</name>
<dbReference type="InterPro" id="IPR002888">
    <property type="entry name" value="2Fe-2S-bd"/>
</dbReference>
<dbReference type="Proteomes" id="UP000535589">
    <property type="component" value="Unassembled WGS sequence"/>
</dbReference>
<evidence type="ECO:0000256" key="5">
    <source>
        <dbReference type="ARBA" id="ARBA00023004"/>
    </source>
</evidence>
<dbReference type="SUPFAM" id="SSF56176">
    <property type="entry name" value="FAD-binding/transporter-associated domain-like"/>
    <property type="match status" value="1"/>
</dbReference>
<gene>
    <name evidence="8" type="primary">xdhA</name>
    <name evidence="8" type="ORF">HGP28_17345</name>
</gene>
<feature type="domain" description="FAD-binding PCMH-type" evidence="7">
    <location>
        <begin position="201"/>
        <end position="374"/>
    </location>
</feature>
<dbReference type="InterPro" id="IPR016167">
    <property type="entry name" value="FAD-bd_PCMH_sub1"/>
</dbReference>
<accession>A0A7X8TU90</accession>
<dbReference type="PANTHER" id="PTHR45444">
    <property type="entry name" value="XANTHINE DEHYDROGENASE"/>
    <property type="match status" value="1"/>
</dbReference>
<evidence type="ECO:0000313" key="8">
    <source>
        <dbReference type="EMBL" id="NLS14627.1"/>
    </source>
</evidence>
<dbReference type="Pfam" id="PF00941">
    <property type="entry name" value="FAD_binding_5"/>
    <property type="match status" value="1"/>
</dbReference>
<dbReference type="PIRSF" id="PIRSF036557">
    <property type="entry name" value="XdhA_RC"/>
    <property type="match status" value="1"/>
</dbReference>
<dbReference type="InterPro" id="IPR016166">
    <property type="entry name" value="FAD-bd_PCMH"/>
</dbReference>
<dbReference type="Pfam" id="PF01799">
    <property type="entry name" value="Fer2_2"/>
    <property type="match status" value="1"/>
</dbReference>
<evidence type="ECO:0000259" key="6">
    <source>
        <dbReference type="PROSITE" id="PS51085"/>
    </source>
</evidence>
<comment type="caution">
    <text evidence="8">The sequence shown here is derived from an EMBL/GenBank/DDBJ whole genome shotgun (WGS) entry which is preliminary data.</text>
</comment>
<dbReference type="Gene3D" id="3.10.20.30">
    <property type="match status" value="1"/>
</dbReference>
<reference evidence="8 9" key="1">
    <citation type="submission" date="2020-04" db="EMBL/GenBank/DDBJ databases">
        <title>Vibrio sp. SM6, a novel species isolated from seawater.</title>
        <authorList>
            <person name="Wang X."/>
        </authorList>
    </citation>
    <scope>NUCLEOTIDE SEQUENCE [LARGE SCALE GENOMIC DNA]</scope>
    <source>
        <strain evidence="8 9">SM6</strain>
    </source>
</reference>
<dbReference type="RefSeq" id="WP_168837723.1">
    <property type="nucleotide sequence ID" value="NZ_JABAIK010000025.1"/>
</dbReference>